<evidence type="ECO:0000259" key="2">
    <source>
        <dbReference type="PROSITE" id="PS50043"/>
    </source>
</evidence>
<dbReference type="InterPro" id="IPR019734">
    <property type="entry name" value="TPR_rpt"/>
</dbReference>
<dbReference type="InterPro" id="IPR002182">
    <property type="entry name" value="NB-ARC"/>
</dbReference>
<dbReference type="PRINTS" id="PR00364">
    <property type="entry name" value="DISEASERSIST"/>
</dbReference>
<dbReference type="RefSeq" id="WP_270678981.1">
    <property type="nucleotide sequence ID" value="NZ_JAQFWP010000033.1"/>
</dbReference>
<dbReference type="EMBL" id="JAQFWP010000033">
    <property type="protein sequence ID" value="MDA2806338.1"/>
    <property type="molecule type" value="Genomic_DNA"/>
</dbReference>
<dbReference type="Gene3D" id="3.40.50.300">
    <property type="entry name" value="P-loop containing nucleotide triphosphate hydrolases"/>
    <property type="match status" value="1"/>
</dbReference>
<feature type="region of interest" description="Disordered" evidence="1">
    <location>
        <begin position="452"/>
        <end position="489"/>
    </location>
</feature>
<feature type="domain" description="HTH luxR-type" evidence="2">
    <location>
        <begin position="784"/>
        <end position="849"/>
    </location>
</feature>
<dbReference type="SMART" id="SM00421">
    <property type="entry name" value="HTH_LUXR"/>
    <property type="match status" value="1"/>
</dbReference>
<dbReference type="Gene3D" id="1.25.40.10">
    <property type="entry name" value="Tetratricopeptide repeat domain"/>
    <property type="match status" value="1"/>
</dbReference>
<dbReference type="Gene3D" id="1.10.10.10">
    <property type="entry name" value="Winged helix-like DNA-binding domain superfamily/Winged helix DNA-binding domain"/>
    <property type="match status" value="1"/>
</dbReference>
<dbReference type="PROSITE" id="PS50043">
    <property type="entry name" value="HTH_LUXR_2"/>
    <property type="match status" value="1"/>
</dbReference>
<comment type="caution">
    <text evidence="3">The sequence shown here is derived from an EMBL/GenBank/DDBJ whole genome shotgun (WGS) entry which is preliminary data.</text>
</comment>
<accession>A0ABT4TNR9</accession>
<name>A0ABT4TNR9_9ACTN</name>
<sequence length="852" mass="90368">MAMAPRTAPARQNLPLESDSFIGRERDLSDLLRLLEADRVVTLCGVGGIGKTRLALRVAAHATGSFADGVWLAEMAGLATAHEVAARVAAAVGVTEEAGRPLEDTLRDALRARRVLLLLDGCGPVAGPVARLGASLVESCPDVSLLITSEDPVRIPGEAIWRVPPLALPGPDGEADVRDSEAVRLFLERARDARPDLSATPGTVAAAAAVCRAVGGIPLAVELTAAWLRRLSPEEVAAQVTACLRAQAGAAPPPRRGRPRPPASREAVLRALLDHVHGLLGEQERVLLRRLSVFGDWDLESAERVCPGGPVDEGAVLDLVSSLVDRGLIALTAELQERVRYRLPGPVRRYAADRLEASGERDRVLLRHRDHMLAAVEDLGSAAVAGRLMPWAERFGRWRRVSIEYDNVRAALRWTARRGDTATGLRFCAALRAYWLTGYHFTEGAQWSGCFLNGPEGDGPPSGEPVPPGSGAPAPPVPGPDPKGEGGARARALLCRAELEWARGRTGTSRRLAEEGLARCRADEDAATVAMGLNLLALLDLRTGDRAAAGARLSEALALARSSGDLWNEAMAMSGQGALAALRGDPAAADTRYSAALMLLRGMDHRWGVGVVLIGQATAAERQGDLTAADRCYRESLDIQRDIGAAPDLARCLFGVGRVARALGSAAQAYDYLSEGLVLSQSTGQRAGVAVGLASIARVAAGDGDVAEACRLAGAGAALRERSSPDRPSRSWARTAEELGVDAAALAAWWHEGRRMDPGAAAALALRVAETGRLPRPRTPRREAVPERRDLTARELEVARLVSRGLGNRDIAVKLFIAPATVARHVANINRKLGFHSRRQIAAWVGGPGPTR</sequence>
<proteinExistence type="predicted"/>
<dbReference type="CDD" id="cd06170">
    <property type="entry name" value="LuxR_C_like"/>
    <property type="match status" value="1"/>
</dbReference>
<dbReference type="InterPro" id="IPR000792">
    <property type="entry name" value="Tscrpt_reg_LuxR_C"/>
</dbReference>
<dbReference type="SUPFAM" id="SSF46894">
    <property type="entry name" value="C-terminal effector domain of the bipartite response regulators"/>
    <property type="match status" value="1"/>
</dbReference>
<dbReference type="InterPro" id="IPR036388">
    <property type="entry name" value="WH-like_DNA-bd_sf"/>
</dbReference>
<dbReference type="PRINTS" id="PR00038">
    <property type="entry name" value="HTHLUXR"/>
</dbReference>
<keyword evidence="4" id="KW-1185">Reference proteome</keyword>
<evidence type="ECO:0000313" key="4">
    <source>
        <dbReference type="Proteomes" id="UP001165685"/>
    </source>
</evidence>
<feature type="compositionally biased region" description="Pro residues" evidence="1">
    <location>
        <begin position="462"/>
        <end position="481"/>
    </location>
</feature>
<dbReference type="PROSITE" id="PS00622">
    <property type="entry name" value="HTH_LUXR_1"/>
    <property type="match status" value="1"/>
</dbReference>
<organism evidence="3 4">
    <name type="scientific">Nocardiopsis suaedae</name>
    <dbReference type="NCBI Taxonomy" id="3018444"/>
    <lineage>
        <taxon>Bacteria</taxon>
        <taxon>Bacillati</taxon>
        <taxon>Actinomycetota</taxon>
        <taxon>Actinomycetes</taxon>
        <taxon>Streptosporangiales</taxon>
        <taxon>Nocardiopsidaceae</taxon>
        <taxon>Nocardiopsis</taxon>
    </lineage>
</organism>
<dbReference type="SUPFAM" id="SSF52540">
    <property type="entry name" value="P-loop containing nucleoside triphosphate hydrolases"/>
    <property type="match status" value="1"/>
</dbReference>
<dbReference type="PANTHER" id="PTHR47691:SF3">
    <property type="entry name" value="HTH-TYPE TRANSCRIPTIONAL REGULATOR RV0890C-RELATED"/>
    <property type="match status" value="1"/>
</dbReference>
<dbReference type="InterPro" id="IPR011990">
    <property type="entry name" value="TPR-like_helical_dom_sf"/>
</dbReference>
<dbReference type="Pfam" id="PF00931">
    <property type="entry name" value="NB-ARC"/>
    <property type="match status" value="1"/>
</dbReference>
<dbReference type="Pfam" id="PF25872">
    <property type="entry name" value="HTH_77"/>
    <property type="match status" value="1"/>
</dbReference>
<dbReference type="InterPro" id="IPR058852">
    <property type="entry name" value="HTH_77"/>
</dbReference>
<reference evidence="3" key="1">
    <citation type="submission" date="2023-01" db="EMBL/GenBank/DDBJ databases">
        <title>Draft genome sequence of Nocardiopsis sp. LSu2-4 isolated from halophytes.</title>
        <authorList>
            <person name="Duangmal K."/>
            <person name="Chantavorakit T."/>
        </authorList>
    </citation>
    <scope>NUCLEOTIDE SEQUENCE</scope>
    <source>
        <strain evidence="3">LSu2-4</strain>
    </source>
</reference>
<dbReference type="Pfam" id="PF00196">
    <property type="entry name" value="GerE"/>
    <property type="match status" value="1"/>
</dbReference>
<evidence type="ECO:0000256" key="1">
    <source>
        <dbReference type="SAM" id="MobiDB-lite"/>
    </source>
</evidence>
<evidence type="ECO:0000313" key="3">
    <source>
        <dbReference type="EMBL" id="MDA2806338.1"/>
    </source>
</evidence>
<dbReference type="SUPFAM" id="SSF48452">
    <property type="entry name" value="TPR-like"/>
    <property type="match status" value="1"/>
</dbReference>
<gene>
    <name evidence="3" type="ORF">O4U47_17635</name>
</gene>
<dbReference type="PANTHER" id="PTHR47691">
    <property type="entry name" value="REGULATOR-RELATED"/>
    <property type="match status" value="1"/>
</dbReference>
<dbReference type="InterPro" id="IPR027417">
    <property type="entry name" value="P-loop_NTPase"/>
</dbReference>
<dbReference type="SMART" id="SM00028">
    <property type="entry name" value="TPR"/>
    <property type="match status" value="4"/>
</dbReference>
<dbReference type="InterPro" id="IPR016032">
    <property type="entry name" value="Sig_transdc_resp-reg_C-effctor"/>
</dbReference>
<protein>
    <submittedName>
        <fullName evidence="3">LuxR C-terminal-related transcriptional regulator</fullName>
    </submittedName>
</protein>
<dbReference type="Proteomes" id="UP001165685">
    <property type="component" value="Unassembled WGS sequence"/>
</dbReference>